<comment type="caution">
    <text evidence="1">The sequence shown here is derived from an EMBL/GenBank/DDBJ whole genome shotgun (WGS) entry which is preliminary data.</text>
</comment>
<gene>
    <name evidence="1" type="ORF">HOLleu_43696</name>
</gene>
<dbReference type="Proteomes" id="UP001152320">
    <property type="component" value="Unassembled WGS sequence"/>
</dbReference>
<reference evidence="1" key="1">
    <citation type="submission" date="2021-10" db="EMBL/GenBank/DDBJ databases">
        <title>Tropical sea cucumber genome reveals ecological adaptation and Cuvierian tubules defense mechanism.</title>
        <authorList>
            <person name="Chen T."/>
        </authorList>
    </citation>
    <scope>NUCLEOTIDE SEQUENCE</scope>
    <source>
        <strain evidence="1">Nanhai2018</strain>
        <tissue evidence="1">Muscle</tissue>
    </source>
</reference>
<proteinExistence type="predicted"/>
<dbReference type="OrthoDB" id="8061556at2759"/>
<name>A0A9Q0Y9C9_HOLLE</name>
<dbReference type="AlphaFoldDB" id="A0A9Q0Y9C9"/>
<protein>
    <recommendedName>
        <fullName evidence="3">Transposase</fullName>
    </recommendedName>
</protein>
<keyword evidence="2" id="KW-1185">Reference proteome</keyword>
<organism evidence="1 2">
    <name type="scientific">Holothuria leucospilota</name>
    <name type="common">Black long sea cucumber</name>
    <name type="synonym">Mertensiothuria leucospilota</name>
    <dbReference type="NCBI Taxonomy" id="206669"/>
    <lineage>
        <taxon>Eukaryota</taxon>
        <taxon>Metazoa</taxon>
        <taxon>Echinodermata</taxon>
        <taxon>Eleutherozoa</taxon>
        <taxon>Echinozoa</taxon>
        <taxon>Holothuroidea</taxon>
        <taxon>Aspidochirotacea</taxon>
        <taxon>Aspidochirotida</taxon>
        <taxon>Holothuriidae</taxon>
        <taxon>Holothuria</taxon>
    </lineage>
</organism>
<dbReference type="EMBL" id="JAIZAY010000419">
    <property type="protein sequence ID" value="KAJ8018353.1"/>
    <property type="molecule type" value="Genomic_DNA"/>
</dbReference>
<accession>A0A9Q0Y9C9</accession>
<evidence type="ECO:0000313" key="1">
    <source>
        <dbReference type="EMBL" id="KAJ8018353.1"/>
    </source>
</evidence>
<evidence type="ECO:0000313" key="2">
    <source>
        <dbReference type="Proteomes" id="UP001152320"/>
    </source>
</evidence>
<evidence type="ECO:0008006" key="3">
    <source>
        <dbReference type="Google" id="ProtNLM"/>
    </source>
</evidence>
<sequence length="128" mass="14971">MQKQLGISSNMVVDWTMFCRETCEVVMMNAEQLQIGGEGKIVQTDESKIGKRKYYKGHKVEGQWVFGGIEQESGKFLSLSKTRRSYFATNNYKVNCTGNNYHFGLVERLRKSFKTWIFPQNWIIRRSL</sequence>